<evidence type="ECO:0000259" key="10">
    <source>
        <dbReference type="Pfam" id="PF01050"/>
    </source>
</evidence>
<evidence type="ECO:0000256" key="8">
    <source>
        <dbReference type="RuleBase" id="RU004190"/>
    </source>
</evidence>
<evidence type="ECO:0000259" key="9">
    <source>
        <dbReference type="Pfam" id="PF00483"/>
    </source>
</evidence>
<dbReference type="RefSeq" id="WP_247028557.1">
    <property type="nucleotide sequence ID" value="NZ_JALKCH010000005.1"/>
</dbReference>
<comment type="similarity">
    <text evidence="1 8">Belongs to the mannose-6-phosphate isomerase type 2 family.</text>
</comment>
<dbReference type="InterPro" id="IPR049577">
    <property type="entry name" value="GMPP_N"/>
</dbReference>
<dbReference type="InterPro" id="IPR001538">
    <property type="entry name" value="Man6P_isomerase-2_C"/>
</dbReference>
<keyword evidence="13" id="KW-1185">Reference proteome</keyword>
<dbReference type="PANTHER" id="PTHR46390:SF1">
    <property type="entry name" value="MANNOSE-1-PHOSPHATE GUANYLYLTRANSFERASE"/>
    <property type="match status" value="1"/>
</dbReference>
<proteinExistence type="inferred from homology"/>
<keyword evidence="5" id="KW-0547">Nucleotide-binding</keyword>
<dbReference type="GO" id="GO:0004475">
    <property type="term" value="F:mannose-1-phosphate guanylyltransferase (GTP) activity"/>
    <property type="evidence" value="ECO:0007669"/>
    <property type="project" value="UniProtKB-EC"/>
</dbReference>
<dbReference type="InterPro" id="IPR054566">
    <property type="entry name" value="ManC/GMP-like_b-helix"/>
</dbReference>
<keyword evidence="12" id="KW-0413">Isomerase</keyword>
<feature type="domain" description="Mannose-6-phosphate isomerase type II C-terminal" evidence="10">
    <location>
        <begin position="355"/>
        <end position="469"/>
    </location>
</feature>
<dbReference type="Proteomes" id="UP001203284">
    <property type="component" value="Unassembled WGS sequence"/>
</dbReference>
<feature type="domain" description="Nucleotidyl transferase" evidence="9">
    <location>
        <begin position="9"/>
        <end position="291"/>
    </location>
</feature>
<evidence type="ECO:0000313" key="12">
    <source>
        <dbReference type="EMBL" id="MCK0197004.1"/>
    </source>
</evidence>
<dbReference type="InterPro" id="IPR051161">
    <property type="entry name" value="Mannose-6P_isomerase_type2"/>
</dbReference>
<name>A0ABT0DAT2_9HYPH</name>
<comment type="caution">
    <text evidence="12">The sequence shown here is derived from an EMBL/GenBank/DDBJ whole genome shotgun (WGS) entry which is preliminary data.</text>
</comment>
<dbReference type="Gene3D" id="2.60.120.10">
    <property type="entry name" value="Jelly Rolls"/>
    <property type="match status" value="1"/>
</dbReference>
<dbReference type="SUPFAM" id="SSF51182">
    <property type="entry name" value="RmlC-like cupins"/>
    <property type="match status" value="1"/>
</dbReference>
<dbReference type="InterPro" id="IPR006375">
    <property type="entry name" value="Man1P_GuaTrfase/Man6P_Isoase"/>
</dbReference>
<accession>A0ABT0DAT2</accession>
<evidence type="ECO:0000256" key="6">
    <source>
        <dbReference type="ARBA" id="ARBA00023134"/>
    </source>
</evidence>
<reference evidence="12 13" key="1">
    <citation type="submission" date="2022-04" db="EMBL/GenBank/DDBJ databases">
        <authorList>
            <person name="Grouzdev D.S."/>
            <person name="Pantiukh K.S."/>
            <person name="Krutkina M.S."/>
        </authorList>
    </citation>
    <scope>NUCLEOTIDE SEQUENCE [LARGE SCALE GENOMIC DNA]</scope>
    <source>
        <strain evidence="12 13">6x-1</strain>
    </source>
</reference>
<evidence type="ECO:0000256" key="7">
    <source>
        <dbReference type="ARBA" id="ARBA00047343"/>
    </source>
</evidence>
<dbReference type="InterPro" id="IPR011051">
    <property type="entry name" value="RmlC_Cupin_sf"/>
</dbReference>
<evidence type="ECO:0000256" key="1">
    <source>
        <dbReference type="ARBA" id="ARBA00006115"/>
    </source>
</evidence>
<feature type="domain" description="MannoseP isomerase/GMP-like beta-helix" evidence="11">
    <location>
        <begin position="301"/>
        <end position="349"/>
    </location>
</feature>
<dbReference type="EC" id="2.7.7.13" evidence="2"/>
<dbReference type="Pfam" id="PF22640">
    <property type="entry name" value="ManC_GMP_beta-helix"/>
    <property type="match status" value="1"/>
</dbReference>
<dbReference type="SUPFAM" id="SSF53448">
    <property type="entry name" value="Nucleotide-diphospho-sugar transferases"/>
    <property type="match status" value="1"/>
</dbReference>
<keyword evidence="3 12" id="KW-0808">Transferase</keyword>
<dbReference type="GO" id="GO:0004476">
    <property type="term" value="F:mannose-6-phosphate isomerase activity"/>
    <property type="evidence" value="ECO:0007669"/>
    <property type="project" value="UniProtKB-EC"/>
</dbReference>
<evidence type="ECO:0000313" key="13">
    <source>
        <dbReference type="Proteomes" id="UP001203284"/>
    </source>
</evidence>
<dbReference type="InterPro" id="IPR014710">
    <property type="entry name" value="RmlC-like_jellyroll"/>
</dbReference>
<organism evidence="12 13">
    <name type="scientific">Ancylobacter crimeensis</name>
    <dbReference type="NCBI Taxonomy" id="2579147"/>
    <lineage>
        <taxon>Bacteria</taxon>
        <taxon>Pseudomonadati</taxon>
        <taxon>Pseudomonadota</taxon>
        <taxon>Alphaproteobacteria</taxon>
        <taxon>Hyphomicrobiales</taxon>
        <taxon>Xanthobacteraceae</taxon>
        <taxon>Ancylobacter</taxon>
    </lineage>
</organism>
<dbReference type="InterPro" id="IPR029044">
    <property type="entry name" value="Nucleotide-diphossugar_trans"/>
</dbReference>
<dbReference type="InterPro" id="IPR005835">
    <property type="entry name" value="NTP_transferase_dom"/>
</dbReference>
<dbReference type="Pfam" id="PF01050">
    <property type="entry name" value="MannoseP_isomer"/>
    <property type="match status" value="1"/>
</dbReference>
<evidence type="ECO:0000259" key="11">
    <source>
        <dbReference type="Pfam" id="PF22640"/>
    </source>
</evidence>
<keyword evidence="6" id="KW-0342">GTP-binding</keyword>
<protein>
    <recommendedName>
        <fullName evidence="2">mannose-1-phosphate guanylyltransferase</fullName>
        <ecNumber evidence="2">2.7.7.13</ecNumber>
    </recommendedName>
</protein>
<dbReference type="EMBL" id="JALKCH010000005">
    <property type="protein sequence ID" value="MCK0197004.1"/>
    <property type="molecule type" value="Genomic_DNA"/>
</dbReference>
<dbReference type="NCBIfam" id="TIGR01479">
    <property type="entry name" value="GMP_PMI"/>
    <property type="match status" value="1"/>
</dbReference>
<comment type="catalytic activity">
    <reaction evidence="7">
        <text>alpha-D-mannose 1-phosphate + GTP + H(+) = GDP-alpha-D-mannose + diphosphate</text>
        <dbReference type="Rhea" id="RHEA:15229"/>
        <dbReference type="ChEBI" id="CHEBI:15378"/>
        <dbReference type="ChEBI" id="CHEBI:33019"/>
        <dbReference type="ChEBI" id="CHEBI:37565"/>
        <dbReference type="ChEBI" id="CHEBI:57527"/>
        <dbReference type="ChEBI" id="CHEBI:58409"/>
        <dbReference type="EC" id="2.7.7.13"/>
    </reaction>
</comment>
<evidence type="ECO:0000256" key="4">
    <source>
        <dbReference type="ARBA" id="ARBA00022695"/>
    </source>
</evidence>
<gene>
    <name evidence="12" type="ORF">MWN34_08765</name>
</gene>
<evidence type="ECO:0000256" key="5">
    <source>
        <dbReference type="ARBA" id="ARBA00022741"/>
    </source>
</evidence>
<dbReference type="Gene3D" id="3.90.550.10">
    <property type="entry name" value="Spore Coat Polysaccharide Biosynthesis Protein SpsA, Chain A"/>
    <property type="match status" value="1"/>
</dbReference>
<dbReference type="PANTHER" id="PTHR46390">
    <property type="entry name" value="MANNOSE-1-PHOSPHATE GUANYLYLTRANSFERASE"/>
    <property type="match status" value="1"/>
</dbReference>
<keyword evidence="4 12" id="KW-0548">Nucleotidyltransferase</keyword>
<sequence length="474" mass="51772">MAAQPSIVPVILAGGSGTRLWPISRDSLPKQFLPLSTSGNTLYQDTLKRVAPGETFTAPLIVTNEEFRFFAQRQAREIGIEPTVVLEPVRRDSAPALLAATLLAQQLHGEEAFILVLAADHVIGDEASFRKACRKAMNAAELGHIVTFGITPTEARSSYGYIRRGSAVNGGSAARVETFAEKPSVDVARTYIDEGYLWNSGNFLFRADVMMAEAEQFEPAICGAVRHAVAHSTGDLGFCRLGPQFASAPAVSIDYAVMERTSRAAVVEGAFPWSDVGSWKALHEISEADEDGNVLRGPVTVMDAKSSYFHSEGPLVAAIGVEGVSVIATGDAVLVMPSERSEDVKKLVASMKSQQHNEANEHPRCYRPWGSYETINLGSRFRVKKIVVDPGEQLSLQKHHHRAEHWIVVHGTAEVTVGQKVFTVHENESTYIPLGEVHRLANPGRIPLELIEVQVGSYLGEDDIQRLEDIYHRA</sequence>
<dbReference type="CDD" id="cd02213">
    <property type="entry name" value="cupin_PMI_typeII_C"/>
    <property type="match status" value="1"/>
</dbReference>
<evidence type="ECO:0000256" key="3">
    <source>
        <dbReference type="ARBA" id="ARBA00022679"/>
    </source>
</evidence>
<evidence type="ECO:0000256" key="2">
    <source>
        <dbReference type="ARBA" id="ARBA00012387"/>
    </source>
</evidence>
<dbReference type="Pfam" id="PF00483">
    <property type="entry name" value="NTP_transferase"/>
    <property type="match status" value="1"/>
</dbReference>
<dbReference type="CDD" id="cd02509">
    <property type="entry name" value="GDP-M1P_Guanylyltransferase"/>
    <property type="match status" value="1"/>
</dbReference>